<sequence length="2011" mass="218591">MVLDFVAGLWKDAPAVTRALTAVPLLLHVAGHFWGQLALLNLSLLSFRYGCFWGVLTSAVWEPPGGLLQSLFSLLIAFWAGEAETTFFGIPMKAKYCPMVLVGLFTLLSGPAVLPDIAALAMGYLHSRAHLDAMLPSDGKLQRWESSRWSFLLGRRLFGGHWVSVGQAGAGIAAWGGAQLPRHHVIRPNAPARPAQGTEFRAFQGPRPTLKFECREDAYHPAVGSFSKSEPLAAAQCRGRADEPRGQHFIGSTCRLRRKDCGHEEFKFVPFEAALEARVLRPLQQIAEMAARPILWRVLQDENGLLQHLAAIRLVAFLDREPAVSMLVKRLYRKLQGYQRGFAGVPAQELSLLAVELRAALATASVDMEVEGLESLAGSHPQQIRSDPFAPKGKLQVRVVAQLCLQNLSMDLSKGPGLSTDPFALLGQLKLDYQSPAPLPDILDTTALEGYSAVWALLLRLRCGSQALQEVHQLPLFGVSGMFRSDKLMLLQGFGGRGVQRTPLAALQRKAFPVLCAAETADCPGRVDQQSIYESSLFFQSRSKAIAARLVVKMIRVNAPCPSALRCVEIGGLGLEHYVHVDVLQKALEGRLASGARSEEPPRTVDVLQRVQQMHRQHLRSSFALRNAKASHATWNDDDHWAKYKTDLAAAEGLEPDGQVAAGCLMRMMHDADFVFSSSASKAAASAAADAAAALNVPIGAQLSIAAVAAAKIAIDLGISQDDAADAAASFTESITQSMGQDADTRAQAADTTAIITGYLVASHAGEGPIAAGLEAGKAMRAAGSTPQEQLSAAADAALHAASTANLPKELQLVAATAAIGRTAAVGRIRTSKDEFRKLILHLAAQLAVALPSYGVDEATLATTAEAAAVQDLSDSIQPEIENEESQEMLISEMQNDLKLRKALASDQQAAASVLNAGSLLTVLRNSVALGTPQAYFCVSSAMATVIVGGGIVGVTAAHYLLKKGRKVTLIEMCAIACHSSGKAGGFLTDGDSGWHSGSIARLAKRSFALHEDLAKEFGADAIGHRRDASTAQPAWLAPGQYQKDMGNETGLAQVTPYKLMDALKDSIVKRGCEIIIGKATGVEMEGSAVTALKVSQDGKESSLPCTSLILGMGAWASEAAEWFPDSTLPRRTVSNRYTSVIWDDVEVGKDATMVFTMGEDHTEIYPRSNECYANGCPTDPPLPDNPMEIEPPQDEIDRVKAESIAAVPRLKDATIIRSTACFLAGSEDHRPVVGRIPKTENAVIACGGGCWGILNGPAMGEAAAALAAGEEPPLDVSAFDPLRFDRSHLSTFIKGLPPKLTDTRTDQFVRRHRCLLPQLTAAGRTDYLISHALVAQHPELAEALRQDPEKIAALLAMMEVMSLCAYLNFSGFYSDQFCITLAHEGIWAQFRIPRCARSPLQYRFHAAGMTQTHVGTGRSLNDAAADDFTPDLDLVFTRAKFLSSSGPSTPPLVGLRSQVDARVLPGNVFWQTFKQHTGGPLYPEEPLDSRLLDSKQFRQALQALANEHYGAQWGLKKDLLRDVSLRNSEIPFNIKTAHAPGTHGHLWNEGMGQRSLLACAVLMVLGLIFSVNKAVPEARAPSSPDLSGSQPFSEKQKVHVTEPWNSTARSTLLVSSGAVAGSPFKVDDSELHKELFLPVFLEADVLHRNTYPFRHMPTFEGNWTVTDPAQAVFYVVCCGPIDRMLRLPPRTPERPYLCYDCDAALTIGRLEGGCWQNCADIWALLSRRDFMFSSSDLRFWSNANDSALLLPGVTHAHHLPWPDTLRQSRVPPSSPPRYFLTFQGLWNVGKGGTSFVRLNMAAILNSTKKLPKAMKSSAGKPLPLPSVSYEPPSDVFISIAGQEPHFKEKRHYYSLFDSAYSLVMHGHGRWSYRLMECLSGGAIPVIMAEGWCLPYEELIDWEQISVQRPEAMGLDPRALIEGLTRDPERINATRKRVAEVYEKHFGTYQSRITALLRSAVLWKQAWQERERSTLRILADVFVKEHPDKVLKYLSADRADEARTTNGTSAR</sequence>
<dbReference type="Gene3D" id="1.20.120.1900">
    <property type="entry name" value="Gamma-tubulin complex, C-terminal domain"/>
    <property type="match status" value="1"/>
</dbReference>
<name>A0A1Q9CTT8_SYMMI</name>
<keyword evidence="1" id="KW-1133">Transmembrane helix</keyword>
<protein>
    <submittedName>
        <fullName evidence="4">Putative oxidoreductase C1F5.03c</fullName>
    </submittedName>
</protein>
<dbReference type="Gene3D" id="3.50.50.60">
    <property type="entry name" value="FAD/NAD(P)-binding domain"/>
    <property type="match status" value="2"/>
</dbReference>
<feature type="domain" description="FAD dependent oxidoreductase" evidence="2">
    <location>
        <begin position="946"/>
        <end position="1027"/>
    </location>
</feature>
<feature type="transmembrane region" description="Helical" evidence="1">
    <location>
        <begin position="42"/>
        <end position="61"/>
    </location>
</feature>
<feature type="transmembrane region" description="Helical" evidence="1">
    <location>
        <begin position="67"/>
        <end position="88"/>
    </location>
</feature>
<dbReference type="SUPFAM" id="SSF51905">
    <property type="entry name" value="FAD/NAD(P)-binding domain"/>
    <property type="match status" value="1"/>
</dbReference>
<dbReference type="Pfam" id="PF01266">
    <property type="entry name" value="DAO"/>
    <property type="match status" value="2"/>
</dbReference>
<evidence type="ECO:0000256" key="1">
    <source>
        <dbReference type="SAM" id="Phobius"/>
    </source>
</evidence>
<evidence type="ECO:0000313" key="5">
    <source>
        <dbReference type="Proteomes" id="UP000186817"/>
    </source>
</evidence>
<feature type="transmembrane region" description="Helical" evidence="1">
    <location>
        <begin position="15"/>
        <end position="35"/>
    </location>
</feature>
<dbReference type="Gene3D" id="3.30.9.10">
    <property type="entry name" value="D-Amino Acid Oxidase, subunit A, domain 2"/>
    <property type="match status" value="1"/>
</dbReference>
<keyword evidence="1" id="KW-0472">Membrane</keyword>
<feature type="domain" description="Exostosin GT47" evidence="3">
    <location>
        <begin position="1752"/>
        <end position="1913"/>
    </location>
</feature>
<dbReference type="EMBL" id="LSRX01000920">
    <property type="protein sequence ID" value="OLP86352.1"/>
    <property type="molecule type" value="Genomic_DNA"/>
</dbReference>
<organism evidence="4 5">
    <name type="scientific">Symbiodinium microadriaticum</name>
    <name type="common">Dinoflagellate</name>
    <name type="synonym">Zooxanthella microadriatica</name>
    <dbReference type="NCBI Taxonomy" id="2951"/>
    <lineage>
        <taxon>Eukaryota</taxon>
        <taxon>Sar</taxon>
        <taxon>Alveolata</taxon>
        <taxon>Dinophyceae</taxon>
        <taxon>Suessiales</taxon>
        <taxon>Symbiodiniaceae</taxon>
        <taxon>Symbiodinium</taxon>
    </lineage>
</organism>
<dbReference type="PANTHER" id="PTHR13847:SF150">
    <property type="entry name" value="OXIDOREDUCTASE TDA3-RELATED"/>
    <property type="match status" value="1"/>
</dbReference>
<dbReference type="PANTHER" id="PTHR13847">
    <property type="entry name" value="SARCOSINE DEHYDROGENASE-RELATED"/>
    <property type="match status" value="1"/>
</dbReference>
<keyword evidence="1" id="KW-0812">Transmembrane</keyword>
<proteinExistence type="predicted"/>
<accession>A0A1Q9CTT8</accession>
<feature type="transmembrane region" description="Helical" evidence="1">
    <location>
        <begin position="100"/>
        <end position="125"/>
    </location>
</feature>
<keyword evidence="5" id="KW-1185">Reference proteome</keyword>
<dbReference type="GO" id="GO:0005737">
    <property type="term" value="C:cytoplasm"/>
    <property type="evidence" value="ECO:0007669"/>
    <property type="project" value="TreeGrafter"/>
</dbReference>
<dbReference type="Pfam" id="PF03016">
    <property type="entry name" value="Exostosin_GT47"/>
    <property type="match status" value="1"/>
</dbReference>
<dbReference type="InterPro" id="IPR040911">
    <property type="entry name" value="Exostosin_GT47"/>
</dbReference>
<gene>
    <name evidence="4" type="ORF">AK812_SmicGene32546</name>
</gene>
<dbReference type="InterPro" id="IPR006076">
    <property type="entry name" value="FAD-dep_OxRdtase"/>
</dbReference>
<dbReference type="InterPro" id="IPR042241">
    <property type="entry name" value="GCP_C_sf"/>
</dbReference>
<feature type="domain" description="FAD dependent oxidoreductase" evidence="2">
    <location>
        <begin position="1053"/>
        <end position="1267"/>
    </location>
</feature>
<evidence type="ECO:0000259" key="3">
    <source>
        <dbReference type="Pfam" id="PF03016"/>
    </source>
</evidence>
<dbReference type="OrthoDB" id="498204at2759"/>
<reference evidence="4 5" key="1">
    <citation type="submission" date="2016-02" db="EMBL/GenBank/DDBJ databases">
        <title>Genome analysis of coral dinoflagellate symbionts highlights evolutionary adaptations to a symbiotic lifestyle.</title>
        <authorList>
            <person name="Aranda M."/>
            <person name="Li Y."/>
            <person name="Liew Y.J."/>
            <person name="Baumgarten S."/>
            <person name="Simakov O."/>
            <person name="Wilson M."/>
            <person name="Piel J."/>
            <person name="Ashoor H."/>
            <person name="Bougouffa S."/>
            <person name="Bajic V.B."/>
            <person name="Ryu T."/>
            <person name="Ravasi T."/>
            <person name="Bayer T."/>
            <person name="Micklem G."/>
            <person name="Kim H."/>
            <person name="Bhak J."/>
            <person name="Lajeunesse T.C."/>
            <person name="Voolstra C.R."/>
        </authorList>
    </citation>
    <scope>NUCLEOTIDE SEQUENCE [LARGE SCALE GENOMIC DNA]</scope>
    <source>
        <strain evidence="4 5">CCMP2467</strain>
    </source>
</reference>
<dbReference type="Proteomes" id="UP000186817">
    <property type="component" value="Unassembled WGS sequence"/>
</dbReference>
<evidence type="ECO:0000313" key="4">
    <source>
        <dbReference type="EMBL" id="OLP86352.1"/>
    </source>
</evidence>
<evidence type="ECO:0000259" key="2">
    <source>
        <dbReference type="Pfam" id="PF01266"/>
    </source>
</evidence>
<dbReference type="InterPro" id="IPR036188">
    <property type="entry name" value="FAD/NAD-bd_sf"/>
</dbReference>
<comment type="caution">
    <text evidence="4">The sequence shown here is derived from an EMBL/GenBank/DDBJ whole genome shotgun (WGS) entry which is preliminary data.</text>
</comment>